<feature type="signal peptide" evidence="2">
    <location>
        <begin position="1"/>
        <end position="17"/>
    </location>
</feature>
<evidence type="ECO:0000313" key="4">
    <source>
        <dbReference type="Proteomes" id="UP001224775"/>
    </source>
</evidence>
<dbReference type="EMBL" id="JATAAI010000060">
    <property type="protein sequence ID" value="KAK1732705.1"/>
    <property type="molecule type" value="Genomic_DNA"/>
</dbReference>
<keyword evidence="2" id="KW-0732">Signal</keyword>
<dbReference type="Pfam" id="PF08811">
    <property type="entry name" value="DUF1800"/>
    <property type="match status" value="1"/>
</dbReference>
<proteinExistence type="predicted"/>
<dbReference type="InterPro" id="IPR014917">
    <property type="entry name" value="DUF1800"/>
</dbReference>
<dbReference type="Gene3D" id="2.60.120.260">
    <property type="entry name" value="Galactose-binding domain-like"/>
    <property type="match status" value="2"/>
</dbReference>
<evidence type="ECO:0000256" key="2">
    <source>
        <dbReference type="SAM" id="SignalP"/>
    </source>
</evidence>
<protein>
    <submittedName>
        <fullName evidence="3">DUF1800 domain-containing protein</fullName>
    </submittedName>
</protein>
<reference evidence="3" key="1">
    <citation type="submission" date="2023-06" db="EMBL/GenBank/DDBJ databases">
        <title>Survivors Of The Sea: Transcriptome response of Skeletonema marinoi to long-term dormancy.</title>
        <authorList>
            <person name="Pinder M.I.M."/>
            <person name="Kourtchenko O."/>
            <person name="Robertson E.K."/>
            <person name="Larsson T."/>
            <person name="Maumus F."/>
            <person name="Osuna-Cruz C.M."/>
            <person name="Vancaester E."/>
            <person name="Stenow R."/>
            <person name="Vandepoele K."/>
            <person name="Ploug H."/>
            <person name="Bruchert V."/>
            <person name="Godhe A."/>
            <person name="Topel M."/>
        </authorList>
    </citation>
    <scope>NUCLEOTIDE SEQUENCE</scope>
    <source>
        <strain evidence="3">R05AC</strain>
    </source>
</reference>
<feature type="compositionally biased region" description="Low complexity" evidence="1">
    <location>
        <begin position="364"/>
        <end position="386"/>
    </location>
</feature>
<gene>
    <name evidence="3" type="ORF">QTG54_016604</name>
</gene>
<accession>A0AAD9D4J8</accession>
<keyword evidence="4" id="KW-1185">Reference proteome</keyword>
<feature type="region of interest" description="Disordered" evidence="1">
    <location>
        <begin position="364"/>
        <end position="392"/>
    </location>
</feature>
<evidence type="ECO:0000313" key="3">
    <source>
        <dbReference type="EMBL" id="KAK1732705.1"/>
    </source>
</evidence>
<feature type="compositionally biased region" description="Low complexity" evidence="1">
    <location>
        <begin position="227"/>
        <end position="244"/>
    </location>
</feature>
<name>A0AAD9D4J8_9STRA</name>
<feature type="region of interest" description="Disordered" evidence="1">
    <location>
        <begin position="224"/>
        <end position="246"/>
    </location>
</feature>
<evidence type="ECO:0000256" key="1">
    <source>
        <dbReference type="SAM" id="MobiDB-lite"/>
    </source>
</evidence>
<organism evidence="3 4">
    <name type="scientific">Skeletonema marinoi</name>
    <dbReference type="NCBI Taxonomy" id="267567"/>
    <lineage>
        <taxon>Eukaryota</taxon>
        <taxon>Sar</taxon>
        <taxon>Stramenopiles</taxon>
        <taxon>Ochrophyta</taxon>
        <taxon>Bacillariophyta</taxon>
        <taxon>Coscinodiscophyceae</taxon>
        <taxon>Thalassiosirophycidae</taxon>
        <taxon>Thalassiosirales</taxon>
        <taxon>Skeletonemataceae</taxon>
        <taxon>Skeletonema</taxon>
        <taxon>Skeletonema marinoi-dohrnii complex</taxon>
    </lineage>
</organism>
<feature type="chain" id="PRO_5042134566" evidence="2">
    <location>
        <begin position="18"/>
        <end position="1649"/>
    </location>
</feature>
<comment type="caution">
    <text evidence="3">The sequence shown here is derived from an EMBL/GenBank/DDBJ whole genome shotgun (WGS) entry which is preliminary data.</text>
</comment>
<dbReference type="Proteomes" id="UP001224775">
    <property type="component" value="Unassembled WGS sequence"/>
</dbReference>
<sequence>MLLKLSVLLTSASFVATQEVDPVAVDFDPDALRFSCSDASATPSTPLHIADIDTTYSEVTVLLDPISDIGLNASSPEDGKGRMCVLSRWTKALEDKAAGEGYYFPLGRSVDGISGELNGNDGDWNRPAGHSAWQLGYSCGVANNTGTNFAVGEYMCEVTLPKTSKQNLKNPMLTDELNTPYYVTYYERALSLRNELARFLHLTTFGPTSAELDALEATYASIKDGTTDNSTDTSATNTTTAATSLSHSEAMSKLQIDWVKAQMDPTTFTSGEFSSHRKYWRKRLNPRRWETYRIGEAGPAPCELHSRWRKFAFTDYDVQNSRSLRWGNVELGSSYQTQVGHKVTVETVTLSGVPSASPSISFMPSLSSAPSPLPTTASPTGTPTESLTGKPTISMAPTAANILGFADMEDATDQQILNAWPAKLPTAVIRLDPDITDPALDPNTPLVHSGSTALEVIEGRGFVMRQIGGDCPASRLKEPISAGDQLRISFWVRMKAANKVIVLYTGHYHESKPKPWAIQRDDSNIISRTRINKANEWTRIEAVHTVGDDWTWDSELLPPEKCNHYQLRIRADATTAGYYLDDFKVEKVASGSASALTARDVSYGFLKNPDFAMSFQYWKAISAAGDTVFDADQGKEVARLKRNRRLMQNIVAEAIPGEKYQFAFWAKLSGTASVTTNIIVRMRFENDDIVNGPCGRVTCNIFLRPLTTTIESKGRQWQRIVSDEFTMFGNYTKWPGKPSFILFTMLTKDMASSGELRVSNFEFLGEHSLTGEVITDSPTITTVPSMQPSNMEAPDYVRYIVRYAGEIRTVINYPFQVDKTGEILPMDGSKQYQLCEVDEVEGKYGVFPNRMGFFMGGKCVPIRGGNPTVHIDPIFVNMTDIHLLDLTDENSTTVTPINVEQTYGGDLLLESAVDDEICETFPNPYDNDYRGADAMNPDDVPSRFDPDPPVFAELPDGSYALYDSRLVTVENSLENPTPDGGGKSVLRSTIRAQRDGFTARVSTSGRAEFFVFNDHNIALCNNEQPNFLNRESCVLTYDDNACVKEYEQSTNTFIDVQLVMTFDEETLAKMHNATRASYREASPGFAARDNSRYIYSVKNLRFDDSIANGTLAGTKIDLPCYRASGNPTSRWIPRPDLDASTCVNSLQENTVAVLKHELETSNDENPYMRDIVLWNQIEEDACNEADLYEFGMLIMTSEGCWENVHPDYMSLFDFTNYVAAHPMPTTPDISITGFKDIGFMDYPDSHPMSYFEDLKKEEGVKIRSLERYVYSTTSRVNQNARYGDKMVVDQFSKMVGISNDRINLLAVADDLGTMMLSNQVEYNRGGGTLVCGSPDEVAPDPRLDDYFDGLEADQACFGCQSSYVNYYQQKQTVWTMNVLEAEDQLCQRMSWALYEHLNVGITTAPDNTETNLYSYDILTRNCFGSYFDILKEMVYNPKIGEQFNSVGSTSARQKWDVHKQLVLPDENLGREIMQLFTIGMHELNYDGTEARDEFGRLIQTYDNYDIMTNARVLTGFHYTARRGNVEELFRSNKSRMDPMRIDIDAHDFFPKASVDGNWIGDRYPLCVDLPKHHFLKIGASFRFRGGSSLPQSQYVPAHWDSDESIRRFVLSPESNLFQKLCNPNESGNASLQTLYPSMKILNVMDENAE</sequence>